<dbReference type="SUPFAM" id="SSF50630">
    <property type="entry name" value="Acid proteases"/>
    <property type="match status" value="1"/>
</dbReference>
<proteinExistence type="predicted"/>
<accession>A0A6N7IRZ5</accession>
<evidence type="ECO:0000313" key="1">
    <source>
        <dbReference type="EMBL" id="MQL52820.1"/>
    </source>
</evidence>
<name>A0A6N7IRZ5_9FIRM</name>
<protein>
    <recommendedName>
        <fullName evidence="3">Peptidase A2 domain-containing protein</fullName>
    </recommendedName>
</protein>
<dbReference type="InterPro" id="IPR021109">
    <property type="entry name" value="Peptidase_aspartic_dom_sf"/>
</dbReference>
<reference evidence="1 2" key="1">
    <citation type="submission" date="2019-10" db="EMBL/GenBank/DDBJ databases">
        <title>Comparative genomics of sulfur disproportionating microorganisms.</title>
        <authorList>
            <person name="Ward L.M."/>
            <person name="Bertran E."/>
            <person name="Johnston D."/>
        </authorList>
    </citation>
    <scope>NUCLEOTIDE SEQUENCE [LARGE SCALE GENOMIC DNA]</scope>
    <source>
        <strain evidence="1 2">DSM 14055</strain>
    </source>
</reference>
<gene>
    <name evidence="1" type="ORF">GFC01_11220</name>
</gene>
<sequence length="159" mass="17592">MNGYRAGKKYTTHFSAFRRRSNSGRDGSNLVIIIPIRSSRHLVETYIQIYDAQRQATAYVALDTGAVFTVITPALARQIGLKDSLGALPVVSATGSQQANRYRVGCIQPGSEKITNLEVVVLNLPVQLKLDGLLGLNFLSRFITTFDYSAMEVRLQRLT</sequence>
<dbReference type="Gene3D" id="2.40.70.10">
    <property type="entry name" value="Acid Proteases"/>
    <property type="match status" value="1"/>
</dbReference>
<organism evidence="1 2">
    <name type="scientific">Desulfofundulus thermobenzoicus</name>
    <dbReference type="NCBI Taxonomy" id="29376"/>
    <lineage>
        <taxon>Bacteria</taxon>
        <taxon>Bacillati</taxon>
        <taxon>Bacillota</taxon>
        <taxon>Clostridia</taxon>
        <taxon>Eubacteriales</taxon>
        <taxon>Peptococcaceae</taxon>
        <taxon>Desulfofundulus</taxon>
    </lineage>
</organism>
<comment type="caution">
    <text evidence="1">The sequence shown here is derived from an EMBL/GenBank/DDBJ whole genome shotgun (WGS) entry which is preliminary data.</text>
</comment>
<dbReference type="InterPro" id="IPR034122">
    <property type="entry name" value="Retropepsin-like_bacterial"/>
</dbReference>
<dbReference type="Pfam" id="PF13975">
    <property type="entry name" value="gag-asp_proteas"/>
    <property type="match status" value="1"/>
</dbReference>
<dbReference type="AlphaFoldDB" id="A0A6N7IRZ5"/>
<dbReference type="EMBL" id="WHYR01000030">
    <property type="protein sequence ID" value="MQL52820.1"/>
    <property type="molecule type" value="Genomic_DNA"/>
</dbReference>
<evidence type="ECO:0000313" key="2">
    <source>
        <dbReference type="Proteomes" id="UP000441717"/>
    </source>
</evidence>
<dbReference type="CDD" id="cd05483">
    <property type="entry name" value="retropepsin_like_bacteria"/>
    <property type="match status" value="1"/>
</dbReference>
<evidence type="ECO:0008006" key="3">
    <source>
        <dbReference type="Google" id="ProtNLM"/>
    </source>
</evidence>
<dbReference type="Proteomes" id="UP000441717">
    <property type="component" value="Unassembled WGS sequence"/>
</dbReference>
<keyword evidence="2" id="KW-1185">Reference proteome</keyword>